<dbReference type="InterPro" id="IPR041304">
    <property type="entry name" value="AbiTii"/>
</dbReference>
<dbReference type="EMBL" id="SRLA01000001">
    <property type="protein sequence ID" value="TGE09721.1"/>
    <property type="molecule type" value="Genomic_DNA"/>
</dbReference>
<dbReference type="RefSeq" id="WP_135430720.1">
    <property type="nucleotide sequence ID" value="NZ_SRLA01000001.1"/>
</dbReference>
<gene>
    <name evidence="3" type="ORF">EU556_02490</name>
</gene>
<evidence type="ECO:0000259" key="1">
    <source>
        <dbReference type="Pfam" id="PF09509"/>
    </source>
</evidence>
<dbReference type="Proteomes" id="UP000298337">
    <property type="component" value="Unassembled WGS sequence"/>
</dbReference>
<sequence length="305" mass="34961">MNFQITKDCKGIIDRLVSEENLSKVFPSALVLSKKIKDPHLEKWVNLEFNGYFKGNSYMDNDVVVPEYRSLPGQYLNDYGQIMRIDNPDLKFANEYRLRNGIAELEEFAKASTMITLSDSSFNSLIRQNLGFDASRFQFAPYSVVGILNDIKSSLINKLTDLIDHQEELQRNDVQTLSNIIPLLHTSVQSAVGNLYSNGHYRQAILDTYIHLVDYVKRKSNRSDLDGSQLMDNVFSPRNPVLKLSEDENERQGYMLLFKGAVMAIRNPKAHSLIEQNDPQKTLEWLSFASVLFRKVDEAELVVRN</sequence>
<name>A0A4Z0PBX3_9BACT</name>
<evidence type="ECO:0000313" key="3">
    <source>
        <dbReference type="EMBL" id="TGE09721.1"/>
    </source>
</evidence>
<dbReference type="Pfam" id="PF09509">
    <property type="entry name" value="Hypoth_Ymh"/>
    <property type="match status" value="1"/>
</dbReference>
<keyword evidence="4" id="KW-1185">Reference proteome</keyword>
<dbReference type="OrthoDB" id="2521943at2"/>
<organism evidence="3 4">
    <name type="scientific">Hymenobacter fodinae</name>
    <dbReference type="NCBI Taxonomy" id="2510796"/>
    <lineage>
        <taxon>Bacteria</taxon>
        <taxon>Pseudomonadati</taxon>
        <taxon>Bacteroidota</taxon>
        <taxon>Cytophagia</taxon>
        <taxon>Cytophagales</taxon>
        <taxon>Hymenobacteraceae</taxon>
        <taxon>Hymenobacter</taxon>
    </lineage>
</organism>
<feature type="domain" description="Conserved hypothetical protein CHP02391" evidence="1">
    <location>
        <begin position="184"/>
        <end position="296"/>
    </location>
</feature>
<evidence type="ECO:0000259" key="2">
    <source>
        <dbReference type="Pfam" id="PF18864"/>
    </source>
</evidence>
<protein>
    <submittedName>
        <fullName evidence="3">TIGR02391 family protein</fullName>
    </submittedName>
</protein>
<dbReference type="InterPro" id="IPR012654">
    <property type="entry name" value="CHP02391"/>
</dbReference>
<evidence type="ECO:0000313" key="4">
    <source>
        <dbReference type="Proteomes" id="UP000298337"/>
    </source>
</evidence>
<accession>A0A4Z0PBX3</accession>
<reference evidence="3 4" key="1">
    <citation type="submission" date="2019-04" db="EMBL/GenBank/DDBJ databases">
        <authorList>
            <person name="Feng G."/>
            <person name="Zhang J."/>
            <person name="Zhu H."/>
        </authorList>
    </citation>
    <scope>NUCLEOTIDE SEQUENCE [LARGE SCALE GENOMIC DNA]</scope>
    <source>
        <strain evidence="3 4">92R-1</strain>
    </source>
</reference>
<dbReference type="AlphaFoldDB" id="A0A4Z0PBX3"/>
<dbReference type="Pfam" id="PF18864">
    <property type="entry name" value="AbiTii"/>
    <property type="match status" value="1"/>
</dbReference>
<dbReference type="NCBIfam" id="TIGR02391">
    <property type="entry name" value="hypoth_ymh"/>
    <property type="match status" value="1"/>
</dbReference>
<comment type="caution">
    <text evidence="3">The sequence shown here is derived from an EMBL/GenBank/DDBJ whole genome shotgun (WGS) entry which is preliminary data.</text>
</comment>
<proteinExistence type="predicted"/>
<feature type="domain" description="AbiTii" evidence="2">
    <location>
        <begin position="12"/>
        <end position="164"/>
    </location>
</feature>